<comment type="caution">
    <text evidence="7">The sequence shown here is derived from an EMBL/GenBank/DDBJ whole genome shotgun (WGS) entry which is preliminary data.</text>
</comment>
<dbReference type="SMART" id="SM00460">
    <property type="entry name" value="TGc"/>
    <property type="match status" value="1"/>
</dbReference>
<dbReference type="GO" id="GO:0000224">
    <property type="term" value="F:peptide-N4-(N-acetyl-beta-glucosaminyl)asparagine amidase activity"/>
    <property type="evidence" value="ECO:0007669"/>
    <property type="project" value="TreeGrafter"/>
</dbReference>
<comment type="similarity">
    <text evidence="1">Belongs to the transglutaminase-like superfamily. PNGase family.</text>
</comment>
<keyword evidence="5" id="KW-0732">Signal</keyword>
<keyword evidence="2" id="KW-0479">Metal-binding</keyword>
<feature type="compositionally biased region" description="Polar residues" evidence="4">
    <location>
        <begin position="424"/>
        <end position="435"/>
    </location>
</feature>
<dbReference type="InterPro" id="IPR002931">
    <property type="entry name" value="Transglutaminase-like"/>
</dbReference>
<evidence type="ECO:0000256" key="4">
    <source>
        <dbReference type="SAM" id="MobiDB-lite"/>
    </source>
</evidence>
<dbReference type="GO" id="GO:0005634">
    <property type="term" value="C:nucleus"/>
    <property type="evidence" value="ECO:0007669"/>
    <property type="project" value="TreeGrafter"/>
</dbReference>
<dbReference type="AlphaFoldDB" id="A0A7J7IG12"/>
<accession>A0A7J7IG12</accession>
<evidence type="ECO:0000256" key="3">
    <source>
        <dbReference type="ARBA" id="ARBA00022833"/>
    </source>
</evidence>
<keyword evidence="8" id="KW-1185">Reference proteome</keyword>
<protein>
    <submittedName>
        <fullName evidence="7">Peptide-N4-(N-acetyl-beta-glucosaminyl)asparagine amidase</fullName>
    </submittedName>
</protein>
<dbReference type="GO" id="GO:0046872">
    <property type="term" value="F:metal ion binding"/>
    <property type="evidence" value="ECO:0007669"/>
    <property type="project" value="UniProtKB-KW"/>
</dbReference>
<dbReference type="GO" id="GO:0006516">
    <property type="term" value="P:glycoprotein catabolic process"/>
    <property type="evidence" value="ECO:0007669"/>
    <property type="project" value="TreeGrafter"/>
</dbReference>
<keyword evidence="3" id="KW-0862">Zinc</keyword>
<evidence type="ECO:0000256" key="1">
    <source>
        <dbReference type="ARBA" id="ARBA00009390"/>
    </source>
</evidence>
<feature type="signal peptide" evidence="5">
    <location>
        <begin position="1"/>
        <end position="23"/>
    </location>
</feature>
<dbReference type="InterPro" id="IPR050883">
    <property type="entry name" value="PNGase"/>
</dbReference>
<dbReference type="InterPro" id="IPR038765">
    <property type="entry name" value="Papain-like_cys_pep_sf"/>
</dbReference>
<organism evidence="7 8">
    <name type="scientific">Cyanidiococcus yangmingshanensis</name>
    <dbReference type="NCBI Taxonomy" id="2690220"/>
    <lineage>
        <taxon>Eukaryota</taxon>
        <taxon>Rhodophyta</taxon>
        <taxon>Bangiophyceae</taxon>
        <taxon>Cyanidiales</taxon>
        <taxon>Cyanidiaceae</taxon>
        <taxon>Cyanidiococcus</taxon>
    </lineage>
</organism>
<evidence type="ECO:0000259" key="6">
    <source>
        <dbReference type="SMART" id="SM00460"/>
    </source>
</evidence>
<evidence type="ECO:0000313" key="8">
    <source>
        <dbReference type="Proteomes" id="UP000530660"/>
    </source>
</evidence>
<evidence type="ECO:0000256" key="2">
    <source>
        <dbReference type="ARBA" id="ARBA00022723"/>
    </source>
</evidence>
<dbReference type="Gene3D" id="1.10.1740.90">
    <property type="match status" value="1"/>
</dbReference>
<dbReference type="Gene3D" id="3.10.620.30">
    <property type="match status" value="1"/>
</dbReference>
<dbReference type="Pfam" id="PF01841">
    <property type="entry name" value="Transglut_core"/>
    <property type="match status" value="1"/>
</dbReference>
<dbReference type="EMBL" id="VWRR01000012">
    <property type="protein sequence ID" value="KAF6002046.1"/>
    <property type="molecule type" value="Genomic_DNA"/>
</dbReference>
<evidence type="ECO:0000256" key="5">
    <source>
        <dbReference type="SAM" id="SignalP"/>
    </source>
</evidence>
<proteinExistence type="inferred from homology"/>
<dbReference type="OrthoDB" id="409136at2759"/>
<evidence type="ECO:0000313" key="7">
    <source>
        <dbReference type="EMBL" id="KAF6002046.1"/>
    </source>
</evidence>
<gene>
    <name evidence="7" type="primary">PNG1</name>
    <name evidence="7" type="ORF">F1559_003818</name>
</gene>
<name>A0A7J7IG12_9RHOD</name>
<feature type="region of interest" description="Disordered" evidence="4">
    <location>
        <begin position="418"/>
        <end position="457"/>
    </location>
</feature>
<feature type="domain" description="Transglutaminase-like" evidence="6">
    <location>
        <begin position="275"/>
        <end position="331"/>
    </location>
</feature>
<reference evidence="7 8" key="1">
    <citation type="journal article" date="2020" name="J. Phycol.">
        <title>Comparative genome analysis reveals Cyanidiococcus gen. nov., a new extremophilic red algal genus sister to Cyanidioschyzon (Cyanidioschyzonaceae, Rhodophyta).</title>
        <authorList>
            <person name="Liu S.-L."/>
            <person name="Chiang Y.-R."/>
            <person name="Yoon H.S."/>
            <person name="Fu H.-Y."/>
        </authorList>
    </citation>
    <scope>NUCLEOTIDE SEQUENCE [LARGE SCALE GENOMIC DNA]</scope>
    <source>
        <strain evidence="7 8">THAL066</strain>
    </source>
</reference>
<dbReference type="Proteomes" id="UP000530660">
    <property type="component" value="Unassembled WGS sequence"/>
</dbReference>
<dbReference type="PANTHER" id="PTHR12143">
    <property type="entry name" value="PEPTIDE N-GLYCANASE PNGASE -RELATED"/>
    <property type="match status" value="1"/>
</dbReference>
<dbReference type="PANTHER" id="PTHR12143:SF19">
    <property type="entry name" value="PEPTIDE-N(4)-(N-ACETYL-BETA-GLUCOSAMINYL)ASPARAGINE AMIDASE"/>
    <property type="match status" value="1"/>
</dbReference>
<dbReference type="Gene3D" id="2.20.25.10">
    <property type="match status" value="1"/>
</dbReference>
<dbReference type="GO" id="GO:0005829">
    <property type="term" value="C:cytosol"/>
    <property type="evidence" value="ECO:0007669"/>
    <property type="project" value="TreeGrafter"/>
</dbReference>
<dbReference type="SUPFAM" id="SSF54001">
    <property type="entry name" value="Cysteine proteinases"/>
    <property type="match status" value="1"/>
</dbReference>
<sequence>MRAESASTLVLWFGASALTLSRAEIGETTSLARWRARLCALTGIAPDLQYLCWVSWCSDLEPPLRVGPEMRADGGLPVEEALPALVALAEARAELLGPARGSSHSSLLLLRRDESSAKSLAFMMRVLQQWQQARCLDERAVEQVRASGVVPVARLEQAAEDHLSSIVRSELRDEAASGDAAEISGAFPITEICLTAAVVVEALRWFKREHFQWVHRPACERCGEEAVRLVGLDAPTELEAVHAAGRVEVYECSPSERGCGQLLRFPRYNDAVYLLTQGRRGRCGEWAQAFALALRVCSVPRVRLVFDFEDHIWTEFWSESSEMWIHADPCEEVLHEPHLYSRGWGKALSWVIAVEVGRDACYLEDRSRVYIPSEGWPSMKQRQERVAGDISVATGLLRLLSALSGGEFHEATHATVVEPPEASASGSERQTSLRPRQSGALEWIASRGENGPAPTNP</sequence>
<feature type="chain" id="PRO_5029895841" evidence="5">
    <location>
        <begin position="24"/>
        <end position="457"/>
    </location>
</feature>